<feature type="region of interest" description="Disordered" evidence="1">
    <location>
        <begin position="40"/>
        <end position="87"/>
    </location>
</feature>
<reference evidence="3 4" key="1">
    <citation type="journal article" date="2021" name="Elife">
        <title>Chloroplast acquisition without the gene transfer in kleptoplastic sea slugs, Plakobranchus ocellatus.</title>
        <authorList>
            <person name="Maeda T."/>
            <person name="Takahashi S."/>
            <person name="Yoshida T."/>
            <person name="Shimamura S."/>
            <person name="Takaki Y."/>
            <person name="Nagai Y."/>
            <person name="Toyoda A."/>
            <person name="Suzuki Y."/>
            <person name="Arimoto A."/>
            <person name="Ishii H."/>
            <person name="Satoh N."/>
            <person name="Nishiyama T."/>
            <person name="Hasebe M."/>
            <person name="Maruyama T."/>
            <person name="Minagawa J."/>
            <person name="Obokata J."/>
            <person name="Shigenobu S."/>
        </authorList>
    </citation>
    <scope>NUCLEOTIDE SEQUENCE [LARGE SCALE GENOMIC DNA]</scope>
</reference>
<evidence type="ECO:0000256" key="1">
    <source>
        <dbReference type="SAM" id="MobiDB-lite"/>
    </source>
</evidence>
<feature type="transmembrane region" description="Helical" evidence="2">
    <location>
        <begin position="6"/>
        <end position="28"/>
    </location>
</feature>
<keyword evidence="4" id="KW-1185">Reference proteome</keyword>
<comment type="caution">
    <text evidence="3">The sequence shown here is derived from an EMBL/GenBank/DDBJ whole genome shotgun (WGS) entry which is preliminary data.</text>
</comment>
<proteinExistence type="predicted"/>
<evidence type="ECO:0000256" key="2">
    <source>
        <dbReference type="SAM" id="Phobius"/>
    </source>
</evidence>
<accession>A0AAV4FUW1</accession>
<keyword evidence="2" id="KW-0472">Membrane</keyword>
<sequence>MDEITAFIIIKNLITMIISFIITITIYASKGVKLPYQNHLGNQEELERQGNDGDDDDDDDEEEGDDGDDDYCDDDDDDDTDDDDEMT</sequence>
<evidence type="ECO:0000313" key="3">
    <source>
        <dbReference type="EMBL" id="GFR77098.1"/>
    </source>
</evidence>
<keyword evidence="2" id="KW-0812">Transmembrane</keyword>
<keyword evidence="2" id="KW-1133">Transmembrane helix</keyword>
<protein>
    <submittedName>
        <fullName evidence="3">Uncharacterized protein</fullName>
    </submittedName>
</protein>
<gene>
    <name evidence="3" type="ORF">ElyMa_002229800</name>
</gene>
<organism evidence="3 4">
    <name type="scientific">Elysia marginata</name>
    <dbReference type="NCBI Taxonomy" id="1093978"/>
    <lineage>
        <taxon>Eukaryota</taxon>
        <taxon>Metazoa</taxon>
        <taxon>Spiralia</taxon>
        <taxon>Lophotrochozoa</taxon>
        <taxon>Mollusca</taxon>
        <taxon>Gastropoda</taxon>
        <taxon>Heterobranchia</taxon>
        <taxon>Euthyneura</taxon>
        <taxon>Panpulmonata</taxon>
        <taxon>Sacoglossa</taxon>
        <taxon>Placobranchoidea</taxon>
        <taxon>Plakobranchidae</taxon>
        <taxon>Elysia</taxon>
    </lineage>
</organism>
<feature type="compositionally biased region" description="Acidic residues" evidence="1">
    <location>
        <begin position="52"/>
        <end position="87"/>
    </location>
</feature>
<name>A0AAV4FUW1_9GAST</name>
<dbReference type="AlphaFoldDB" id="A0AAV4FUW1"/>
<evidence type="ECO:0000313" key="4">
    <source>
        <dbReference type="Proteomes" id="UP000762676"/>
    </source>
</evidence>
<dbReference type="EMBL" id="BMAT01004618">
    <property type="protein sequence ID" value="GFR77098.1"/>
    <property type="molecule type" value="Genomic_DNA"/>
</dbReference>
<dbReference type="Proteomes" id="UP000762676">
    <property type="component" value="Unassembled WGS sequence"/>
</dbReference>